<sequence>MKPLLVSTLACATLLCSSLAFAANASDAQKAISAAQAAMAKAESIHYQWLDTPKFLKEAEAAEKAGKYDEAVAKAQHAEELAKLSYAQGEAQAKKYNVSLGKDGITLN</sequence>
<gene>
    <name evidence="2" type="ORF">HFQ13_06375</name>
</gene>
<evidence type="ECO:0000313" key="3">
    <source>
        <dbReference type="Proteomes" id="UP001197378"/>
    </source>
</evidence>
<dbReference type="RefSeq" id="WP_215871197.1">
    <property type="nucleotide sequence ID" value="NZ_JAAXYO010000084.1"/>
</dbReference>
<dbReference type="EMBL" id="JAAXYO010000084">
    <property type="protein sequence ID" value="MBU2787830.1"/>
    <property type="molecule type" value="Genomic_DNA"/>
</dbReference>
<comment type="caution">
    <text evidence="2">The sequence shown here is derived from an EMBL/GenBank/DDBJ whole genome shotgun (WGS) entry which is preliminary data.</text>
</comment>
<reference evidence="2" key="1">
    <citation type="journal article" date="2021" name="ISME J.">
        <title>Genomic evolution of the class Acidithiobacillia: deep-branching Proteobacteria living in extreme acidic conditions.</title>
        <authorList>
            <person name="Moya-Beltran A."/>
            <person name="Beard S."/>
            <person name="Rojas-Villalobos C."/>
            <person name="Issotta F."/>
            <person name="Gallardo Y."/>
            <person name="Ulloa R."/>
            <person name="Giaveno A."/>
            <person name="Degli Esposti M."/>
            <person name="Johnson D.B."/>
            <person name="Quatrini R."/>
        </authorList>
    </citation>
    <scope>NUCLEOTIDE SEQUENCE</scope>
    <source>
        <strain evidence="2">VAN18-1</strain>
    </source>
</reference>
<proteinExistence type="predicted"/>
<dbReference type="AlphaFoldDB" id="A0AAE2YPX7"/>
<feature type="chain" id="PRO_5042002256" description="SoxXA-binding protein" evidence="1">
    <location>
        <begin position="23"/>
        <end position="108"/>
    </location>
</feature>
<feature type="signal peptide" evidence="1">
    <location>
        <begin position="1"/>
        <end position="22"/>
    </location>
</feature>
<organism evidence="2 3">
    <name type="scientific">Igneacidithiobacillus copahuensis</name>
    <dbReference type="NCBI Taxonomy" id="2724909"/>
    <lineage>
        <taxon>Bacteria</taxon>
        <taxon>Pseudomonadati</taxon>
        <taxon>Pseudomonadota</taxon>
        <taxon>Acidithiobacillia</taxon>
        <taxon>Acidithiobacillales</taxon>
        <taxon>Acidithiobacillaceae</taxon>
        <taxon>Igneacidithiobacillus</taxon>
    </lineage>
</organism>
<dbReference type="Proteomes" id="UP001197378">
    <property type="component" value="Unassembled WGS sequence"/>
</dbReference>
<accession>A0AAE2YPX7</accession>
<protein>
    <recommendedName>
        <fullName evidence="4">SoxXA-binding protein</fullName>
    </recommendedName>
</protein>
<name>A0AAE2YPX7_9PROT</name>
<keyword evidence="3" id="KW-1185">Reference proteome</keyword>
<evidence type="ECO:0000256" key="1">
    <source>
        <dbReference type="SAM" id="SignalP"/>
    </source>
</evidence>
<evidence type="ECO:0008006" key="4">
    <source>
        <dbReference type="Google" id="ProtNLM"/>
    </source>
</evidence>
<evidence type="ECO:0000313" key="2">
    <source>
        <dbReference type="EMBL" id="MBU2787830.1"/>
    </source>
</evidence>
<keyword evidence="1" id="KW-0732">Signal</keyword>